<sequence>MMIFQWAVGFHPRVLRAAKVDLIALKTTLGLPRLSENPNKDKTLFQSTQEWPSGRTFSVSESPTESNG</sequence>
<proteinExistence type="predicted"/>
<organism evidence="1 2">
    <name type="scientific">Paraburkholderia rhynchosiae</name>
    <dbReference type="NCBI Taxonomy" id="487049"/>
    <lineage>
        <taxon>Bacteria</taxon>
        <taxon>Pseudomonadati</taxon>
        <taxon>Pseudomonadota</taxon>
        <taxon>Betaproteobacteria</taxon>
        <taxon>Burkholderiales</taxon>
        <taxon>Burkholderiaceae</taxon>
        <taxon>Paraburkholderia</taxon>
    </lineage>
</organism>
<comment type="caution">
    <text evidence="1">The sequence shown here is derived from an EMBL/GenBank/DDBJ whole genome shotgun (WGS) entry which is preliminary data.</text>
</comment>
<dbReference type="EMBL" id="JAQQDW010000186">
    <property type="protein sequence ID" value="MFM0109252.1"/>
    <property type="molecule type" value="Genomic_DNA"/>
</dbReference>
<dbReference type="Proteomes" id="UP001629235">
    <property type="component" value="Unassembled WGS sequence"/>
</dbReference>
<gene>
    <name evidence="1" type="ORF">PQR01_39220</name>
</gene>
<keyword evidence="2" id="KW-1185">Reference proteome</keyword>
<evidence type="ECO:0000313" key="1">
    <source>
        <dbReference type="EMBL" id="MFM0109252.1"/>
    </source>
</evidence>
<evidence type="ECO:0000313" key="2">
    <source>
        <dbReference type="Proteomes" id="UP001629235"/>
    </source>
</evidence>
<accession>A0ACC7NP79</accession>
<reference evidence="1 2" key="1">
    <citation type="journal article" date="2024" name="Chem. Sci.">
        <title>Discovery of megapolipeptins by genome mining of a Burkholderiales bacteria collection.</title>
        <authorList>
            <person name="Paulo B.S."/>
            <person name="Recchia M.J.J."/>
            <person name="Lee S."/>
            <person name="Fergusson C.H."/>
            <person name="Romanowski S.B."/>
            <person name="Hernandez A."/>
            <person name="Krull N."/>
            <person name="Liu D.Y."/>
            <person name="Cavanagh H."/>
            <person name="Bos A."/>
            <person name="Gray C.A."/>
            <person name="Murphy B.T."/>
            <person name="Linington R.G."/>
            <person name="Eustaquio A.S."/>
        </authorList>
    </citation>
    <scope>NUCLEOTIDE SEQUENCE [LARGE SCALE GENOMIC DNA]</scope>
    <source>
        <strain evidence="1 2">RL18-126-BIB-B</strain>
    </source>
</reference>
<protein>
    <submittedName>
        <fullName evidence="1">Uncharacterized protein</fullName>
    </submittedName>
</protein>
<name>A0ACC7NP79_9BURK</name>